<evidence type="ECO:0000313" key="1">
    <source>
        <dbReference type="EMBL" id="KAI0047621.1"/>
    </source>
</evidence>
<dbReference type="Proteomes" id="UP000814033">
    <property type="component" value="Unassembled WGS sequence"/>
</dbReference>
<evidence type="ECO:0000313" key="2">
    <source>
        <dbReference type="Proteomes" id="UP000814033"/>
    </source>
</evidence>
<name>A0ACB8RTY6_9AGAM</name>
<sequence>MQGKFKARGQRVVEGGRPSRAIVVMEAVQGWCKGRETVRAHSIRDEPKCSPLVIPVDLPVSTAPDSSQAPRRRALLVGVKDIHIPEWDELQGPFEDVRLWTSLLTGTYGYRMEDIVVMMDDPSVPPDRQPTRSNLIREMRLLVKDAAPGDQLTFTFSGHSTQQPTSEVPNLEDDNQDEVLLTCDGKQIVDNVRCETHTDELSFSDDVSPTQELKAILVDPLPAGCSLTAFLDSCHSGTMLDLQHYKCNRVWFPWVSRGERDPKTLRAAVLRRYANLARPLSHIIPLSAGLRNATELPSRHRHRALGIAPPPPRASSLPGMLTRMLGRLTLPAPREPDADLDFPRCTSPVQYACDGWCERDEAQRAHLPTAVSIAACMDAQQAWEGVEETLTKVACRYLKDHPHATYRELMAELGHSLHHAARKIHKFAQGQKSDVRFDMVNFQTPVVRLLALFFRAPRAECAAVLYAAQQPVQTRSRRAYSYLNVNPSPTSPSTSPQDTPRPDSMHLSCSCIRIATLISSLV</sequence>
<accession>A0ACB8RTY6</accession>
<reference evidence="1" key="1">
    <citation type="submission" date="2021-02" db="EMBL/GenBank/DDBJ databases">
        <authorList>
            <consortium name="DOE Joint Genome Institute"/>
            <person name="Ahrendt S."/>
            <person name="Looney B.P."/>
            <person name="Miyauchi S."/>
            <person name="Morin E."/>
            <person name="Drula E."/>
            <person name="Courty P.E."/>
            <person name="Chicoki N."/>
            <person name="Fauchery L."/>
            <person name="Kohler A."/>
            <person name="Kuo A."/>
            <person name="Labutti K."/>
            <person name="Pangilinan J."/>
            <person name="Lipzen A."/>
            <person name="Riley R."/>
            <person name="Andreopoulos W."/>
            <person name="He G."/>
            <person name="Johnson J."/>
            <person name="Barry K.W."/>
            <person name="Grigoriev I.V."/>
            <person name="Nagy L."/>
            <person name="Hibbett D."/>
            <person name="Henrissat B."/>
            <person name="Matheny P.B."/>
            <person name="Labbe J."/>
            <person name="Martin F."/>
        </authorList>
    </citation>
    <scope>NUCLEOTIDE SEQUENCE</scope>
    <source>
        <strain evidence="1">FP105234-sp</strain>
    </source>
</reference>
<proteinExistence type="predicted"/>
<comment type="caution">
    <text evidence="1">The sequence shown here is derived from an EMBL/GenBank/DDBJ whole genome shotgun (WGS) entry which is preliminary data.</text>
</comment>
<gene>
    <name evidence="1" type="ORF">FA95DRAFT_1595643</name>
</gene>
<protein>
    <submittedName>
        <fullName evidence="1">Uncharacterized protein</fullName>
    </submittedName>
</protein>
<reference evidence="1" key="2">
    <citation type="journal article" date="2022" name="New Phytol.">
        <title>Evolutionary transition to the ectomycorrhizal habit in the genomes of a hyperdiverse lineage of mushroom-forming fungi.</title>
        <authorList>
            <person name="Looney B."/>
            <person name="Miyauchi S."/>
            <person name="Morin E."/>
            <person name="Drula E."/>
            <person name="Courty P.E."/>
            <person name="Kohler A."/>
            <person name="Kuo A."/>
            <person name="LaButti K."/>
            <person name="Pangilinan J."/>
            <person name="Lipzen A."/>
            <person name="Riley R."/>
            <person name="Andreopoulos W."/>
            <person name="He G."/>
            <person name="Johnson J."/>
            <person name="Nolan M."/>
            <person name="Tritt A."/>
            <person name="Barry K.W."/>
            <person name="Grigoriev I.V."/>
            <person name="Nagy L.G."/>
            <person name="Hibbett D."/>
            <person name="Henrissat B."/>
            <person name="Matheny P.B."/>
            <person name="Labbe J."/>
            <person name="Martin F.M."/>
        </authorList>
    </citation>
    <scope>NUCLEOTIDE SEQUENCE</scope>
    <source>
        <strain evidence="1">FP105234-sp</strain>
    </source>
</reference>
<dbReference type="EMBL" id="MU275901">
    <property type="protein sequence ID" value="KAI0047621.1"/>
    <property type="molecule type" value="Genomic_DNA"/>
</dbReference>
<organism evidence="1 2">
    <name type="scientific">Auriscalpium vulgare</name>
    <dbReference type="NCBI Taxonomy" id="40419"/>
    <lineage>
        <taxon>Eukaryota</taxon>
        <taxon>Fungi</taxon>
        <taxon>Dikarya</taxon>
        <taxon>Basidiomycota</taxon>
        <taxon>Agaricomycotina</taxon>
        <taxon>Agaricomycetes</taxon>
        <taxon>Russulales</taxon>
        <taxon>Auriscalpiaceae</taxon>
        <taxon>Auriscalpium</taxon>
    </lineage>
</organism>
<keyword evidence="2" id="KW-1185">Reference proteome</keyword>